<gene>
    <name evidence="1" type="ORF">Naga_100005g79</name>
</gene>
<sequence length="215" mass="23720">MANASTTEAGRRLRDMMQVFYKKAPRLRPNLVPKSCKPFMDVMAMCSTGSQRDNVQRILEQQKSKLVRRAIGADGDEDRHLTLKANVNLDKGTCNIYAATYVSQVEADLYSTESILNMHSRGDNDELRIRLEYFLSVNGYDGGKADMIEAQEVYSLAYAIIICLSAAPFRATVGPKGLALPLSGEVDAGAVILALFGDDAHLIGYNERTDPPRAR</sequence>
<reference evidence="1 2" key="1">
    <citation type="journal article" date="2014" name="Mol. Plant">
        <title>Chromosome Scale Genome Assembly and Transcriptome Profiling of Nannochloropsis gaditana in Nitrogen Depletion.</title>
        <authorList>
            <person name="Corteggiani Carpinelli E."/>
            <person name="Telatin A."/>
            <person name="Vitulo N."/>
            <person name="Forcato C."/>
            <person name="D'Angelo M."/>
            <person name="Schiavon R."/>
            <person name="Vezzi A."/>
            <person name="Giacometti G.M."/>
            <person name="Morosinotto T."/>
            <person name="Valle G."/>
        </authorList>
    </citation>
    <scope>NUCLEOTIDE SEQUENCE [LARGE SCALE GENOMIC DNA]</scope>
    <source>
        <strain evidence="1 2">B-31</strain>
    </source>
</reference>
<dbReference type="Proteomes" id="UP000019335">
    <property type="component" value="Chromosome 11"/>
</dbReference>
<proteinExistence type="predicted"/>
<organism evidence="1 2">
    <name type="scientific">Nannochloropsis gaditana</name>
    <dbReference type="NCBI Taxonomy" id="72520"/>
    <lineage>
        <taxon>Eukaryota</taxon>
        <taxon>Sar</taxon>
        <taxon>Stramenopiles</taxon>
        <taxon>Ochrophyta</taxon>
        <taxon>Eustigmatophyceae</taxon>
        <taxon>Eustigmatales</taxon>
        <taxon>Monodopsidaceae</taxon>
        <taxon>Nannochloropsis</taxon>
    </lineage>
</organism>
<name>W7TEL0_9STRA</name>
<protein>
    <submittedName>
        <fullName evidence="1">Uncharacterized protein</fullName>
    </submittedName>
</protein>
<comment type="caution">
    <text evidence="1">The sequence shown here is derived from an EMBL/GenBank/DDBJ whole genome shotgun (WGS) entry which is preliminary data.</text>
</comment>
<evidence type="ECO:0000313" key="1">
    <source>
        <dbReference type="EMBL" id="EWM25425.1"/>
    </source>
</evidence>
<accession>W7TEL0</accession>
<evidence type="ECO:0000313" key="2">
    <source>
        <dbReference type="Proteomes" id="UP000019335"/>
    </source>
</evidence>
<keyword evidence="2" id="KW-1185">Reference proteome</keyword>
<dbReference type="AlphaFoldDB" id="W7TEL0"/>
<dbReference type="OrthoDB" id="10274090at2759"/>
<dbReference type="EMBL" id="AZIL01000936">
    <property type="protein sequence ID" value="EWM25425.1"/>
    <property type="molecule type" value="Genomic_DNA"/>
</dbReference>